<organism evidence="1 2">
    <name type="scientific">Azospirillum oryzae</name>
    <dbReference type="NCBI Taxonomy" id="286727"/>
    <lineage>
        <taxon>Bacteria</taxon>
        <taxon>Pseudomonadati</taxon>
        <taxon>Pseudomonadota</taxon>
        <taxon>Alphaproteobacteria</taxon>
        <taxon>Rhodospirillales</taxon>
        <taxon>Azospirillaceae</taxon>
        <taxon>Azospirillum</taxon>
    </lineage>
</organism>
<dbReference type="STRING" id="286727.SAMN02982917_2379"/>
<dbReference type="OrthoDB" id="9965647at2"/>
<reference evidence="1 2" key="1">
    <citation type="submission" date="2017-04" db="EMBL/GenBank/DDBJ databases">
        <authorList>
            <person name="Afonso C.L."/>
            <person name="Miller P.J."/>
            <person name="Scott M.A."/>
            <person name="Spackman E."/>
            <person name="Goraichik I."/>
            <person name="Dimitrov K.M."/>
            <person name="Suarez D.L."/>
            <person name="Swayne D.E."/>
        </authorList>
    </citation>
    <scope>NUCLEOTIDE SEQUENCE [LARGE SCALE GENOMIC DNA]</scope>
    <source>
        <strain evidence="1 2">A2P</strain>
    </source>
</reference>
<dbReference type="EMBL" id="FXAK01000005">
    <property type="protein sequence ID" value="SMF48444.1"/>
    <property type="molecule type" value="Genomic_DNA"/>
</dbReference>
<accession>A0A1X7F986</accession>
<name>A0A1X7F986_9PROT</name>
<proteinExistence type="predicted"/>
<evidence type="ECO:0000313" key="1">
    <source>
        <dbReference type="EMBL" id="SMF48444.1"/>
    </source>
</evidence>
<protein>
    <submittedName>
        <fullName evidence="1">Uncharacterized protein</fullName>
    </submittedName>
</protein>
<gene>
    <name evidence="1" type="ORF">SAMN02982917_2379</name>
</gene>
<dbReference type="AlphaFoldDB" id="A0A1X7F986"/>
<dbReference type="Proteomes" id="UP000192936">
    <property type="component" value="Unassembled WGS sequence"/>
</dbReference>
<dbReference type="RefSeq" id="WP_085085512.1">
    <property type="nucleotide sequence ID" value="NZ_FXAK01000005.1"/>
</dbReference>
<sequence length="124" mass="13698">MRDEPDPLIERTAIHMSEAGDTWPKITPSLREGWRYLAQRAAEVLRPGIGSREGQAVPDEHLLIDAQVVLTKHSGSLTNRRADATMREIIARDWIAQLRRSGYQITFGPGAGHHSTPAGPADKP</sequence>
<evidence type="ECO:0000313" key="2">
    <source>
        <dbReference type="Proteomes" id="UP000192936"/>
    </source>
</evidence>